<keyword evidence="1" id="KW-1003">Cell membrane</keyword>
<dbReference type="GO" id="GO:0005886">
    <property type="term" value="C:plasma membrane"/>
    <property type="evidence" value="ECO:0007669"/>
    <property type="project" value="UniProtKB-SubCell"/>
</dbReference>
<keyword evidence="1" id="KW-0479">Metal-binding</keyword>
<dbReference type="CDD" id="cd06971">
    <property type="entry name" value="PgpA"/>
    <property type="match status" value="1"/>
</dbReference>
<keyword evidence="1 2" id="KW-0812">Transmembrane</keyword>
<dbReference type="InterPro" id="IPR036681">
    <property type="entry name" value="PgpA-like_sf"/>
</dbReference>
<keyword evidence="1" id="KW-1208">Phospholipid metabolism</keyword>
<sequence>MKDYSVTAPSIKEVYKNPWLIFTTFFGAGCLTPGPGTWGSFAAWLAFLILEPLGGRGLMWILTILCFIVGVIAIPKCEAVLKKMDHGSIVIDEVVAVWFVLLLCPTGLFWQLAGVLVFRFFDIVKLPPAAGLDNGPQSGWTVLIDDVFAALYTLLVVNGVAWLLVYFLNAELMWKVF</sequence>
<evidence type="ECO:0000313" key="5">
    <source>
        <dbReference type="Proteomes" id="UP000214610"/>
    </source>
</evidence>
<evidence type="ECO:0000259" key="3">
    <source>
        <dbReference type="Pfam" id="PF04608"/>
    </source>
</evidence>
<dbReference type="InterPro" id="IPR007686">
    <property type="entry name" value="YutG/PgpA"/>
</dbReference>
<evidence type="ECO:0000256" key="1">
    <source>
        <dbReference type="PIRNR" id="PIRNR006162"/>
    </source>
</evidence>
<dbReference type="GO" id="GO:0009395">
    <property type="term" value="P:phospholipid catabolic process"/>
    <property type="evidence" value="ECO:0007669"/>
    <property type="project" value="UniProtKB-KW"/>
</dbReference>
<protein>
    <recommendedName>
        <fullName evidence="1">Phosphatidylglycerophosphatase A</fullName>
        <ecNumber evidence="1">3.1.3.27</ecNumber>
    </recommendedName>
    <alternativeName>
        <fullName evidence="1">Phosphatidylglycerolphosphate phosphatase A</fullName>
    </alternativeName>
</protein>
<feature type="transmembrane region" description="Helical" evidence="2">
    <location>
        <begin position="147"/>
        <end position="168"/>
    </location>
</feature>
<keyword evidence="1" id="KW-0378">Hydrolase</keyword>
<keyword evidence="2" id="KW-1133">Transmembrane helix</keyword>
<evidence type="ECO:0000313" key="4">
    <source>
        <dbReference type="EMBL" id="OXE47726.1"/>
    </source>
</evidence>
<accession>A0A227KII1</accession>
<comment type="caution">
    <text evidence="4">The sequence shown here is derived from an EMBL/GenBank/DDBJ whole genome shotgun (WGS) entry which is preliminary data.</text>
</comment>
<feature type="transmembrane region" description="Helical" evidence="2">
    <location>
        <begin position="95"/>
        <end position="118"/>
    </location>
</feature>
<dbReference type="Proteomes" id="UP000214610">
    <property type="component" value="Unassembled WGS sequence"/>
</dbReference>
<dbReference type="PANTHER" id="PTHR36305:SF1">
    <property type="entry name" value="PHOSPHATIDYLGLYCEROPHOSPHATASE A"/>
    <property type="match status" value="1"/>
</dbReference>
<keyword evidence="1 2" id="KW-0472">Membrane</keyword>
<evidence type="ECO:0000256" key="2">
    <source>
        <dbReference type="SAM" id="Phobius"/>
    </source>
</evidence>
<dbReference type="Pfam" id="PF04608">
    <property type="entry name" value="PgpA"/>
    <property type="match status" value="1"/>
</dbReference>
<organism evidence="4 5">
    <name type="scientific">Turicimonas muris</name>
    <dbReference type="NCBI Taxonomy" id="1796652"/>
    <lineage>
        <taxon>Bacteria</taxon>
        <taxon>Pseudomonadati</taxon>
        <taxon>Pseudomonadota</taxon>
        <taxon>Betaproteobacteria</taxon>
        <taxon>Burkholderiales</taxon>
        <taxon>Sutterellaceae</taxon>
        <taxon>Turicimonas</taxon>
    </lineage>
</organism>
<dbReference type="AlphaFoldDB" id="A0A227KII1"/>
<feature type="transmembrane region" description="Helical" evidence="2">
    <location>
        <begin position="20"/>
        <end position="45"/>
    </location>
</feature>
<dbReference type="GO" id="GO:0008962">
    <property type="term" value="F:phosphatidylglycerophosphatase activity"/>
    <property type="evidence" value="ECO:0007669"/>
    <property type="project" value="UniProtKB-EC"/>
</dbReference>
<dbReference type="SUPFAM" id="SSF101307">
    <property type="entry name" value="YutG-like"/>
    <property type="match status" value="1"/>
</dbReference>
<dbReference type="GO" id="GO:0006655">
    <property type="term" value="P:phosphatidylglycerol biosynthetic process"/>
    <property type="evidence" value="ECO:0007669"/>
    <property type="project" value="UniProtKB-UniPathway"/>
</dbReference>
<proteinExistence type="predicted"/>
<dbReference type="EC" id="3.1.3.27" evidence="1"/>
<dbReference type="GO" id="GO:0046872">
    <property type="term" value="F:metal ion binding"/>
    <property type="evidence" value="ECO:0007669"/>
    <property type="project" value="UniProtKB-KW"/>
</dbReference>
<dbReference type="EMBL" id="NHMP01000004">
    <property type="protein sequence ID" value="OXE47726.1"/>
    <property type="molecule type" value="Genomic_DNA"/>
</dbReference>
<comment type="catalytic activity">
    <reaction evidence="1">
        <text>a 1,2-diacyl-sn-glycero-3-phospho-(1'-sn-glycero-3'-phosphate) + H2O = a 1,2-diacyl-sn-glycero-3-phospho-(1'-sn-glycerol) + phosphate</text>
        <dbReference type="Rhea" id="RHEA:33751"/>
        <dbReference type="ChEBI" id="CHEBI:15377"/>
        <dbReference type="ChEBI" id="CHEBI:43474"/>
        <dbReference type="ChEBI" id="CHEBI:60110"/>
        <dbReference type="ChEBI" id="CHEBI:64716"/>
        <dbReference type="EC" id="3.1.3.27"/>
    </reaction>
</comment>
<keyword evidence="1" id="KW-0443">Lipid metabolism</keyword>
<feature type="domain" description="YutG/PgpA" evidence="3">
    <location>
        <begin position="22"/>
        <end position="159"/>
    </location>
</feature>
<comment type="pathway">
    <text evidence="1">Phospholipid metabolism; phosphatidylglycerol biosynthesis; phosphatidylglycerol from CDP-diacylglycerol: step 2/2.</text>
</comment>
<keyword evidence="1" id="KW-0595">Phospholipid degradation</keyword>
<comment type="function">
    <text evidence="1">Lipid phosphatase which dephosphorylates phosphatidylglycerophosphate (PGP) to phosphatidylglycerol (PG).</text>
</comment>
<dbReference type="GeneID" id="78362758"/>
<name>A0A227KII1_9BURK</name>
<reference evidence="5" key="1">
    <citation type="submission" date="2017-05" db="EMBL/GenBank/DDBJ databases">
        <title>Improved OligoMM genomes.</title>
        <authorList>
            <person name="Garzetti D."/>
        </authorList>
    </citation>
    <scope>NUCLEOTIDE SEQUENCE [LARGE SCALE GENOMIC DNA]</scope>
    <source>
        <strain evidence="5">YL45</strain>
    </source>
</reference>
<dbReference type="RefSeq" id="WP_066595234.1">
    <property type="nucleotide sequence ID" value="NZ_CAJTBZ010000002.1"/>
</dbReference>
<keyword evidence="1" id="KW-0460">Magnesium</keyword>
<gene>
    <name evidence="4" type="ORF">ADH67_08075</name>
</gene>
<dbReference type="PANTHER" id="PTHR36305">
    <property type="entry name" value="PHOSPHATIDYLGLYCEROPHOSPHATASE A"/>
    <property type="match status" value="1"/>
</dbReference>
<dbReference type="UniPathway" id="UPA00084">
    <property type="reaction ID" value="UER00504"/>
</dbReference>
<dbReference type="PROSITE" id="PS51257">
    <property type="entry name" value="PROKAR_LIPOPROTEIN"/>
    <property type="match status" value="1"/>
</dbReference>
<keyword evidence="1" id="KW-0997">Cell inner membrane</keyword>
<dbReference type="InterPro" id="IPR026037">
    <property type="entry name" value="PgpA"/>
</dbReference>
<keyword evidence="1" id="KW-0442">Lipid degradation</keyword>
<keyword evidence="5" id="KW-1185">Reference proteome</keyword>
<feature type="transmembrane region" description="Helical" evidence="2">
    <location>
        <begin position="57"/>
        <end position="74"/>
    </location>
</feature>
<dbReference type="PIRSF" id="PIRSF006162">
    <property type="entry name" value="PgpA"/>
    <property type="match status" value="1"/>
</dbReference>
<comment type="cofactor">
    <cofactor evidence="1">
        <name>Mg(2+)</name>
        <dbReference type="ChEBI" id="CHEBI:18420"/>
    </cofactor>
</comment>
<comment type="subcellular location">
    <subcellularLocation>
        <location evidence="1">Cell inner membrane</location>
        <topology evidence="1">Multi-pass membrane protein</topology>
    </subcellularLocation>
</comment>